<gene>
    <name evidence="7" type="primary">crtI</name>
    <name evidence="7" type="ORF">QNI22_37805</name>
</gene>
<protein>
    <submittedName>
        <fullName evidence="7">Phytoene desaturase family protein</fullName>
        <ecNumber evidence="7">1.-.-.-</ecNumber>
    </submittedName>
</protein>
<comment type="pathway">
    <text evidence="1 5">Carotenoid biosynthesis.</text>
</comment>
<dbReference type="PANTHER" id="PTHR43734">
    <property type="entry name" value="PHYTOENE DESATURASE"/>
    <property type="match status" value="1"/>
</dbReference>
<dbReference type="Proteomes" id="UP001232063">
    <property type="component" value="Unassembled WGS sequence"/>
</dbReference>
<dbReference type="InterPro" id="IPR014105">
    <property type="entry name" value="Carotenoid/retinoid_OxRdtase"/>
</dbReference>
<dbReference type="NCBIfam" id="NF042421">
    <property type="entry name" value="hydcarot_desat_CrtD"/>
    <property type="match status" value="1"/>
</dbReference>
<evidence type="ECO:0000256" key="2">
    <source>
        <dbReference type="ARBA" id="ARBA00006046"/>
    </source>
</evidence>
<keyword evidence="4 5" id="KW-0560">Oxidoreductase</keyword>
<reference evidence="7" key="1">
    <citation type="submission" date="2023-05" db="EMBL/GenBank/DDBJ databases">
        <authorList>
            <person name="Zhang X."/>
        </authorList>
    </citation>
    <scope>NUCLEOTIDE SEQUENCE</scope>
    <source>
        <strain evidence="7">BD1B2-1</strain>
    </source>
</reference>
<dbReference type="PRINTS" id="PR00419">
    <property type="entry name" value="ADXRDTASE"/>
</dbReference>
<evidence type="ECO:0000313" key="8">
    <source>
        <dbReference type="Proteomes" id="UP001232063"/>
    </source>
</evidence>
<name>A0AAE3RE37_9BACT</name>
<sequence length="498" mass="56190">MSRKTVAIIGSGIAGIATAIRLAAKGFRVTIFEANSSPGGKLSEFELEGYRFDAGPSLFTMPHFVEELFLIAGKNPADYIAYGKLPVICEYFYEDGTHIRAYSDPEKFAEEIEQKTGQSKKSVLSYLKQSAFKYEVTANLFLKRSLHKLSTWLNLDAIRGYWNLPKLDVFQTLNEVNERHFQDPRVVQLFNRYATYNGSNPYETPGIMHIIPHLEYNVGAFFPAKGMYNITQSLVRLAEDMGVLFCYNTRINEIVVLNNKAVGVRPNKIDGRPAPTYESFDVVVSNMDIVNTYRKLLPHVAAPTRILEQPKSSSALIFYWGITRSFFELDLHNIFFSKDYQHEFDCLFHKQTISNDPTIYINITSKYKPDDAPSGCENWFTMINVPNNSGQDWDGLIDEARRNIILKLSRILKTDISKLIACEYIQDPRTIEARTSSSQGALYGISSNNRYAAFLRHDNKSSKVKNLYFVGGSVHPGGGIPLSLLSAKIAAGMVKEPI</sequence>
<keyword evidence="8" id="KW-1185">Reference proteome</keyword>
<dbReference type="Pfam" id="PF01593">
    <property type="entry name" value="Amino_oxidase"/>
    <property type="match status" value="1"/>
</dbReference>
<dbReference type="InterPro" id="IPR054840">
    <property type="entry name" value="hydcarot_desat_CrtD"/>
</dbReference>
<dbReference type="AlphaFoldDB" id="A0AAE3RE37"/>
<evidence type="ECO:0000256" key="1">
    <source>
        <dbReference type="ARBA" id="ARBA00004829"/>
    </source>
</evidence>
<dbReference type="RefSeq" id="WP_314519427.1">
    <property type="nucleotide sequence ID" value="NZ_JASJOU010000023.1"/>
</dbReference>
<evidence type="ECO:0000256" key="4">
    <source>
        <dbReference type="ARBA" id="ARBA00023002"/>
    </source>
</evidence>
<dbReference type="GO" id="GO:0016491">
    <property type="term" value="F:oxidoreductase activity"/>
    <property type="evidence" value="ECO:0007669"/>
    <property type="project" value="UniProtKB-KW"/>
</dbReference>
<dbReference type="Gene3D" id="3.50.50.60">
    <property type="entry name" value="FAD/NAD(P)-binding domain"/>
    <property type="match status" value="2"/>
</dbReference>
<dbReference type="GO" id="GO:0016117">
    <property type="term" value="P:carotenoid biosynthetic process"/>
    <property type="evidence" value="ECO:0007669"/>
    <property type="project" value="UniProtKB-KW"/>
</dbReference>
<comment type="similarity">
    <text evidence="2 5">Belongs to the carotenoid/retinoid oxidoreductase family.</text>
</comment>
<dbReference type="InterPro" id="IPR002937">
    <property type="entry name" value="Amino_oxidase"/>
</dbReference>
<dbReference type="EMBL" id="JASJOU010000023">
    <property type="protein sequence ID" value="MDJ1506467.1"/>
    <property type="molecule type" value="Genomic_DNA"/>
</dbReference>
<evidence type="ECO:0000313" key="7">
    <source>
        <dbReference type="EMBL" id="MDJ1506467.1"/>
    </source>
</evidence>
<dbReference type="NCBIfam" id="TIGR02734">
    <property type="entry name" value="crtI_fam"/>
    <property type="match status" value="1"/>
</dbReference>
<dbReference type="InterPro" id="IPR036188">
    <property type="entry name" value="FAD/NAD-bd_sf"/>
</dbReference>
<dbReference type="PANTHER" id="PTHR43734:SF7">
    <property type="entry name" value="4,4'-DIAPONEUROSPORENE OXYGENASE"/>
    <property type="match status" value="1"/>
</dbReference>
<feature type="domain" description="Amine oxidase" evidence="6">
    <location>
        <begin position="13"/>
        <end position="491"/>
    </location>
</feature>
<proteinExistence type="inferred from homology"/>
<comment type="caution">
    <text evidence="7">The sequence shown here is derived from an EMBL/GenBank/DDBJ whole genome shotgun (WGS) entry which is preliminary data.</text>
</comment>
<keyword evidence="3 5" id="KW-0125">Carotenoid biosynthesis</keyword>
<accession>A0AAE3RE37</accession>
<evidence type="ECO:0000259" key="6">
    <source>
        <dbReference type="Pfam" id="PF01593"/>
    </source>
</evidence>
<evidence type="ECO:0000256" key="3">
    <source>
        <dbReference type="ARBA" id="ARBA00022746"/>
    </source>
</evidence>
<dbReference type="EC" id="1.-.-.-" evidence="7"/>
<evidence type="ECO:0000256" key="5">
    <source>
        <dbReference type="RuleBase" id="RU362075"/>
    </source>
</evidence>
<dbReference type="SUPFAM" id="SSF51905">
    <property type="entry name" value="FAD/NAD(P)-binding domain"/>
    <property type="match status" value="1"/>
</dbReference>
<organism evidence="7 8">
    <name type="scientific">Xanthocytophaga agilis</name>
    <dbReference type="NCBI Taxonomy" id="3048010"/>
    <lineage>
        <taxon>Bacteria</taxon>
        <taxon>Pseudomonadati</taxon>
        <taxon>Bacteroidota</taxon>
        <taxon>Cytophagia</taxon>
        <taxon>Cytophagales</taxon>
        <taxon>Rhodocytophagaceae</taxon>
        <taxon>Xanthocytophaga</taxon>
    </lineage>
</organism>